<dbReference type="AlphaFoldDB" id="A0AAD5S192"/>
<dbReference type="GO" id="GO:0051260">
    <property type="term" value="P:protein homooligomerization"/>
    <property type="evidence" value="ECO:0007669"/>
    <property type="project" value="InterPro"/>
</dbReference>
<dbReference type="SUPFAM" id="SSF54695">
    <property type="entry name" value="POZ domain"/>
    <property type="match status" value="1"/>
</dbReference>
<sequence>MLAALARFPTEPNPSSTDSESTPTIFIDRDPNIFAIILSYLRTNELLLPASSPSNPTLSSIQSEASGFYNLPHLATLASLHEPHLEVLLLEAK</sequence>
<feature type="domain" description="Potassium channel tetramerisation-type BTB" evidence="2">
    <location>
        <begin position="13"/>
        <end position="74"/>
    </location>
</feature>
<dbReference type="Proteomes" id="UP001212841">
    <property type="component" value="Unassembled WGS sequence"/>
</dbReference>
<dbReference type="InterPro" id="IPR003131">
    <property type="entry name" value="T1-type_BTB"/>
</dbReference>
<protein>
    <recommendedName>
        <fullName evidence="2">Potassium channel tetramerisation-type BTB domain-containing protein</fullName>
    </recommendedName>
</protein>
<feature type="compositionally biased region" description="Polar residues" evidence="1">
    <location>
        <begin position="13"/>
        <end position="24"/>
    </location>
</feature>
<dbReference type="Gene3D" id="3.30.710.10">
    <property type="entry name" value="Potassium Channel Kv1.1, Chain A"/>
    <property type="match status" value="1"/>
</dbReference>
<name>A0AAD5S192_9FUNG</name>
<feature type="non-terminal residue" evidence="3">
    <location>
        <position position="93"/>
    </location>
</feature>
<keyword evidence="4" id="KW-1185">Reference proteome</keyword>
<evidence type="ECO:0000313" key="4">
    <source>
        <dbReference type="Proteomes" id="UP001212841"/>
    </source>
</evidence>
<evidence type="ECO:0000259" key="2">
    <source>
        <dbReference type="Pfam" id="PF02214"/>
    </source>
</evidence>
<evidence type="ECO:0000256" key="1">
    <source>
        <dbReference type="SAM" id="MobiDB-lite"/>
    </source>
</evidence>
<accession>A0AAD5S192</accession>
<dbReference type="Pfam" id="PF02214">
    <property type="entry name" value="BTB_2"/>
    <property type="match status" value="1"/>
</dbReference>
<dbReference type="InterPro" id="IPR011333">
    <property type="entry name" value="SKP1/BTB/POZ_sf"/>
</dbReference>
<evidence type="ECO:0000313" key="3">
    <source>
        <dbReference type="EMBL" id="KAJ3034239.1"/>
    </source>
</evidence>
<gene>
    <name evidence="3" type="ORF">HK097_004569</name>
</gene>
<feature type="region of interest" description="Disordered" evidence="1">
    <location>
        <begin position="1"/>
        <end position="24"/>
    </location>
</feature>
<comment type="caution">
    <text evidence="3">The sequence shown here is derived from an EMBL/GenBank/DDBJ whole genome shotgun (WGS) entry which is preliminary data.</text>
</comment>
<proteinExistence type="predicted"/>
<dbReference type="EMBL" id="JADGJD010002185">
    <property type="protein sequence ID" value="KAJ3034239.1"/>
    <property type="molecule type" value="Genomic_DNA"/>
</dbReference>
<organism evidence="3 4">
    <name type="scientific">Rhizophlyctis rosea</name>
    <dbReference type="NCBI Taxonomy" id="64517"/>
    <lineage>
        <taxon>Eukaryota</taxon>
        <taxon>Fungi</taxon>
        <taxon>Fungi incertae sedis</taxon>
        <taxon>Chytridiomycota</taxon>
        <taxon>Chytridiomycota incertae sedis</taxon>
        <taxon>Chytridiomycetes</taxon>
        <taxon>Rhizophlyctidales</taxon>
        <taxon>Rhizophlyctidaceae</taxon>
        <taxon>Rhizophlyctis</taxon>
    </lineage>
</organism>
<reference evidence="3" key="1">
    <citation type="submission" date="2020-05" db="EMBL/GenBank/DDBJ databases">
        <title>Phylogenomic resolution of chytrid fungi.</title>
        <authorList>
            <person name="Stajich J.E."/>
            <person name="Amses K."/>
            <person name="Simmons R."/>
            <person name="Seto K."/>
            <person name="Myers J."/>
            <person name="Bonds A."/>
            <person name="Quandt C.A."/>
            <person name="Barry K."/>
            <person name="Liu P."/>
            <person name="Grigoriev I."/>
            <person name="Longcore J.E."/>
            <person name="James T.Y."/>
        </authorList>
    </citation>
    <scope>NUCLEOTIDE SEQUENCE</scope>
    <source>
        <strain evidence="3">JEL0318</strain>
    </source>
</reference>